<sequence length="54" mass="5980">MTARERCTSCNATLAEEGSTRFPCPSCAHQVSRCYRCREQSIGYTCPKCGFQGP</sequence>
<dbReference type="Proteomes" id="UP001065682">
    <property type="component" value="Unassembled WGS sequence"/>
</dbReference>
<evidence type="ECO:0000313" key="3">
    <source>
        <dbReference type="Proteomes" id="UP001065682"/>
    </source>
</evidence>
<name>A0A9E4ZKJ0_9EURY</name>
<evidence type="ECO:0000313" key="2">
    <source>
        <dbReference type="EMBL" id="MCT8335971.1"/>
    </source>
</evidence>
<organism evidence="2 3">
    <name type="scientific">Methanoculleus formosensis</name>
    <dbReference type="NCBI Taxonomy" id="2590886"/>
    <lineage>
        <taxon>Archaea</taxon>
        <taxon>Methanobacteriati</taxon>
        <taxon>Methanobacteriota</taxon>
        <taxon>Stenosarchaea group</taxon>
        <taxon>Methanomicrobia</taxon>
        <taxon>Methanomicrobiales</taxon>
        <taxon>Methanomicrobiaceae</taxon>
        <taxon>Methanoculleus</taxon>
    </lineage>
</organism>
<keyword evidence="3" id="KW-1185">Reference proteome</keyword>
<accession>A0A9E4ZKJ0</accession>
<feature type="domain" description="Small zinc finger protein HVO-2753-like zinc-binding pocket" evidence="1">
    <location>
        <begin position="7"/>
        <end position="50"/>
    </location>
</feature>
<proteinExistence type="predicted"/>
<dbReference type="InterPro" id="IPR044720">
    <property type="entry name" value="HVO_2753-like"/>
</dbReference>
<dbReference type="EMBL" id="VHLL01000001">
    <property type="protein sequence ID" value="MCT8335971.1"/>
    <property type="molecule type" value="Genomic_DNA"/>
</dbReference>
<gene>
    <name evidence="2" type="ORF">FKB36_00280</name>
</gene>
<dbReference type="RefSeq" id="WP_261596030.1">
    <property type="nucleotide sequence ID" value="NZ_VHLL01000001.1"/>
</dbReference>
<comment type="caution">
    <text evidence="2">The sequence shown here is derived from an EMBL/GenBank/DDBJ whole genome shotgun (WGS) entry which is preliminary data.</text>
</comment>
<evidence type="ECO:0000259" key="1">
    <source>
        <dbReference type="Pfam" id="PF07754"/>
    </source>
</evidence>
<dbReference type="AlphaFoldDB" id="A0A9E4ZKJ0"/>
<dbReference type="PANTHER" id="PTHR40733">
    <property type="entry name" value="ZINC-RIBBON RNA-BINDING PROTEIN INVOLVED IN TRANSLATION-RELATED"/>
    <property type="match status" value="1"/>
</dbReference>
<protein>
    <submittedName>
        <fullName evidence="2">DUF1610 domain-containing protein</fullName>
    </submittedName>
</protein>
<dbReference type="PANTHER" id="PTHR40733:SF1">
    <property type="entry name" value="SMALL ZINC FINGER PROTEIN HVO-2753-LIKE ZINC-BINDING POCKET DOMAIN-CONTAINING PROTEIN"/>
    <property type="match status" value="1"/>
</dbReference>
<dbReference type="Pfam" id="PF07754">
    <property type="entry name" value="HVO_2753_ZBP"/>
    <property type="match status" value="1"/>
</dbReference>
<reference evidence="2" key="1">
    <citation type="submission" date="2019-06" db="EMBL/GenBank/DDBJ databases">
        <title>Methanoculleus strain from Tamsui River, Taipei, Taiwan.</title>
        <authorList>
            <person name="You Y.-T."/>
            <person name="Chen S.-C."/>
            <person name="Lai S.-J."/>
            <person name="Lee Y.-C."/>
            <person name="Lai M.-C."/>
        </authorList>
    </citation>
    <scope>NUCLEOTIDE SEQUENCE</scope>
    <source>
        <strain evidence="2">Afa-1</strain>
    </source>
</reference>
<dbReference type="InterPro" id="IPR011668">
    <property type="entry name" value="HVO_2753-like_ZBP"/>
</dbReference>
<dbReference type="NCBIfam" id="NF011481">
    <property type="entry name" value="PRK14890.1"/>
    <property type="match status" value="1"/>
</dbReference>